<comment type="similarity">
    <text evidence="11">Belongs to the ligand-gated ion channel (TC 1.A.9) family.</text>
</comment>
<evidence type="ECO:0000259" key="12">
    <source>
        <dbReference type="Pfam" id="PF02931"/>
    </source>
</evidence>
<dbReference type="PRINTS" id="PR00252">
    <property type="entry name" value="NRIONCHANNEL"/>
</dbReference>
<dbReference type="Pfam" id="PF02931">
    <property type="entry name" value="Neur_chan_LBD"/>
    <property type="match status" value="1"/>
</dbReference>
<feature type="transmembrane region" description="Helical" evidence="11">
    <location>
        <begin position="274"/>
        <end position="296"/>
    </location>
</feature>
<feature type="transmembrane region" description="Helical" evidence="11">
    <location>
        <begin position="464"/>
        <end position="483"/>
    </location>
</feature>
<dbReference type="AlphaFoldDB" id="A0A914W880"/>
<dbReference type="PANTHER" id="PTHR18945">
    <property type="entry name" value="NEUROTRANSMITTER GATED ION CHANNEL"/>
    <property type="match status" value="1"/>
</dbReference>
<evidence type="ECO:0000256" key="4">
    <source>
        <dbReference type="ARBA" id="ARBA00022475"/>
    </source>
</evidence>
<name>A0A914W880_9BILA</name>
<dbReference type="SUPFAM" id="SSF90112">
    <property type="entry name" value="Neurotransmitter-gated ion-channel transmembrane pore"/>
    <property type="match status" value="1"/>
</dbReference>
<dbReference type="SUPFAM" id="SSF63712">
    <property type="entry name" value="Nicotinic receptor ligand binding domain-like"/>
    <property type="match status" value="1"/>
</dbReference>
<protein>
    <submittedName>
        <fullName evidence="15">Glutamate-gated chloride channel</fullName>
    </submittedName>
</protein>
<dbReference type="InterPro" id="IPR036734">
    <property type="entry name" value="Neur_chan_lig-bd_sf"/>
</dbReference>
<evidence type="ECO:0000256" key="10">
    <source>
        <dbReference type="ARBA" id="ARBA00023303"/>
    </source>
</evidence>
<dbReference type="InterPro" id="IPR006201">
    <property type="entry name" value="Neur_channel"/>
</dbReference>
<dbReference type="WBParaSite" id="PSAMB.scaffold3393size18464.g21349.t1">
    <property type="protein sequence ID" value="PSAMB.scaffold3393size18464.g21349.t1"/>
    <property type="gene ID" value="PSAMB.scaffold3393size18464.g21349"/>
</dbReference>
<keyword evidence="14" id="KW-1185">Reference proteome</keyword>
<reference evidence="15" key="1">
    <citation type="submission" date="2022-11" db="UniProtKB">
        <authorList>
            <consortium name="WormBaseParasite"/>
        </authorList>
    </citation>
    <scope>IDENTIFICATION</scope>
</reference>
<comment type="subcellular location">
    <subcellularLocation>
        <location evidence="2">Cell membrane</location>
    </subcellularLocation>
    <subcellularLocation>
        <location evidence="1">Membrane</location>
        <topology evidence="1">Multi-pass membrane protein</topology>
    </subcellularLocation>
</comment>
<dbReference type="Gene3D" id="1.20.58.390">
    <property type="entry name" value="Neurotransmitter-gated ion-channel transmembrane domain"/>
    <property type="match status" value="1"/>
</dbReference>
<feature type="signal peptide" evidence="11">
    <location>
        <begin position="1"/>
        <end position="22"/>
    </location>
</feature>
<dbReference type="GO" id="GO:0005886">
    <property type="term" value="C:plasma membrane"/>
    <property type="evidence" value="ECO:0007669"/>
    <property type="project" value="UniProtKB-SubCell"/>
</dbReference>
<evidence type="ECO:0000256" key="8">
    <source>
        <dbReference type="ARBA" id="ARBA00023065"/>
    </source>
</evidence>
<feature type="domain" description="Neurotransmitter-gated ion-channel transmembrane" evidence="13">
    <location>
        <begin position="281"/>
        <end position="368"/>
    </location>
</feature>
<accession>A0A914W880</accession>
<dbReference type="FunFam" id="2.70.170.10:FF:000038">
    <property type="entry name" value="Glutamate-gated chloride channel alpha"/>
    <property type="match status" value="1"/>
</dbReference>
<dbReference type="Proteomes" id="UP000887566">
    <property type="component" value="Unplaced"/>
</dbReference>
<organism evidence="14 15">
    <name type="scientific">Plectus sambesii</name>
    <dbReference type="NCBI Taxonomy" id="2011161"/>
    <lineage>
        <taxon>Eukaryota</taxon>
        <taxon>Metazoa</taxon>
        <taxon>Ecdysozoa</taxon>
        <taxon>Nematoda</taxon>
        <taxon>Chromadorea</taxon>
        <taxon>Plectida</taxon>
        <taxon>Plectina</taxon>
        <taxon>Plectoidea</taxon>
        <taxon>Plectidae</taxon>
        <taxon>Plectus</taxon>
    </lineage>
</organism>
<evidence type="ECO:0000256" key="9">
    <source>
        <dbReference type="ARBA" id="ARBA00023136"/>
    </source>
</evidence>
<dbReference type="InterPro" id="IPR006029">
    <property type="entry name" value="Neurotrans-gated_channel_TM"/>
</dbReference>
<dbReference type="InterPro" id="IPR038050">
    <property type="entry name" value="Neuro_actylchol_rec"/>
</dbReference>
<evidence type="ECO:0000256" key="11">
    <source>
        <dbReference type="RuleBase" id="RU000687"/>
    </source>
</evidence>
<keyword evidence="9 11" id="KW-0472">Membrane</keyword>
<feature type="transmembrane region" description="Helical" evidence="11">
    <location>
        <begin position="339"/>
        <end position="362"/>
    </location>
</feature>
<keyword evidence="6 11" id="KW-0732">Signal</keyword>
<keyword evidence="7 11" id="KW-1133">Transmembrane helix</keyword>
<evidence type="ECO:0000256" key="1">
    <source>
        <dbReference type="ARBA" id="ARBA00004141"/>
    </source>
</evidence>
<evidence type="ECO:0000256" key="3">
    <source>
        <dbReference type="ARBA" id="ARBA00022448"/>
    </source>
</evidence>
<dbReference type="InterPro" id="IPR006028">
    <property type="entry name" value="GABAA/Glycine_rcpt"/>
</dbReference>
<evidence type="ECO:0000256" key="2">
    <source>
        <dbReference type="ARBA" id="ARBA00004236"/>
    </source>
</evidence>
<dbReference type="InterPro" id="IPR006202">
    <property type="entry name" value="Neur_chan_lig-bd"/>
</dbReference>
<dbReference type="CDD" id="cd19049">
    <property type="entry name" value="LGIC_TM_anion"/>
    <property type="match status" value="1"/>
</dbReference>
<dbReference type="GO" id="GO:0004888">
    <property type="term" value="F:transmembrane signaling receptor activity"/>
    <property type="evidence" value="ECO:0007669"/>
    <property type="project" value="InterPro"/>
</dbReference>
<dbReference type="PROSITE" id="PS00236">
    <property type="entry name" value="NEUROTR_ION_CHANNEL"/>
    <property type="match status" value="1"/>
</dbReference>
<evidence type="ECO:0000256" key="5">
    <source>
        <dbReference type="ARBA" id="ARBA00022692"/>
    </source>
</evidence>
<keyword evidence="8 11" id="KW-0406">Ion transport</keyword>
<keyword evidence="5 11" id="KW-0812">Transmembrane</keyword>
<feature type="transmembrane region" description="Helical" evidence="11">
    <location>
        <begin position="303"/>
        <end position="319"/>
    </location>
</feature>
<dbReference type="NCBIfam" id="TIGR00860">
    <property type="entry name" value="LIC"/>
    <property type="match status" value="1"/>
</dbReference>
<dbReference type="Pfam" id="PF02932">
    <property type="entry name" value="Neur_chan_memb"/>
    <property type="match status" value="1"/>
</dbReference>
<dbReference type="InterPro" id="IPR018000">
    <property type="entry name" value="Neurotransmitter_ion_chnl_CS"/>
</dbReference>
<evidence type="ECO:0000313" key="15">
    <source>
        <dbReference type="WBParaSite" id="PSAMB.scaffold3393size18464.g21349.t1"/>
    </source>
</evidence>
<keyword evidence="10 11" id="KW-0407">Ion channel</keyword>
<evidence type="ECO:0000259" key="13">
    <source>
        <dbReference type="Pfam" id="PF02932"/>
    </source>
</evidence>
<dbReference type="GO" id="GO:0005230">
    <property type="term" value="F:extracellular ligand-gated monoatomic ion channel activity"/>
    <property type="evidence" value="ECO:0007669"/>
    <property type="project" value="InterPro"/>
</dbReference>
<evidence type="ECO:0000256" key="7">
    <source>
        <dbReference type="ARBA" id="ARBA00022989"/>
    </source>
</evidence>
<evidence type="ECO:0000313" key="14">
    <source>
        <dbReference type="Proteomes" id="UP000887566"/>
    </source>
</evidence>
<dbReference type="PRINTS" id="PR00253">
    <property type="entry name" value="GABAARECEPTR"/>
</dbReference>
<feature type="chain" id="PRO_5038154204" evidence="11">
    <location>
        <begin position="23"/>
        <end position="498"/>
    </location>
</feature>
<evidence type="ECO:0000256" key="6">
    <source>
        <dbReference type="ARBA" id="ARBA00022729"/>
    </source>
</evidence>
<dbReference type="Gene3D" id="2.70.170.10">
    <property type="entry name" value="Neurotransmitter-gated ion-channel ligand-binding domain"/>
    <property type="match status" value="1"/>
</dbReference>
<sequence>MYHSPFILFVLIVVLGRRVSHAGRNAARTTFGVNSVNDYDDNDSDEVESYQRLMTEQKIIAELLERRHGRDYDWRVRPLGSPKPQSGESPVIVTVNMYLRTISKVDDVNMEYSLHFTFREEWLDERLIFHSPTLKHIILAPGQNIWMPDTFFQNEKEGKKHDIDSPNVLLRVYNGTGQILYSVRMTLTLSCPMQLQNYPMDIQLCFIDYASYAYTAQDIEYVWKKVEPVQIKVGLRQSLPSFVLSDVRTDNCTSVTNTGVYSCLRTVLELKREFSYYLLQLYVPSFMLVAVSWVSFWLDKDSVPARVTLGVTTLLTMTTQASGVNAKLPPVSYTKAIDVWIGVCLAFIFGALLEFALVNWAARKDMLEDNRKRQRMHNNLLNSENEESSPVIYRTTLFESAPPPPPPVDYPRLKTPSRFAFAKPEYSCMVKEERKFYSRLHRNRNFWYRMWNVKYRQKSKRIDVLARIFFPIAFVLFNCGYWVRYLKPYLAVSNYADY</sequence>
<proteinExistence type="inferred from homology"/>
<keyword evidence="4" id="KW-1003">Cell membrane</keyword>
<dbReference type="CDD" id="cd18993">
    <property type="entry name" value="LGIC_ECD_GluCl"/>
    <property type="match status" value="1"/>
</dbReference>
<dbReference type="InterPro" id="IPR036719">
    <property type="entry name" value="Neuro-gated_channel_TM_sf"/>
</dbReference>
<keyword evidence="3 11" id="KW-0813">Transport</keyword>
<feature type="domain" description="Neurotransmitter-gated ion-channel ligand-binding" evidence="12">
    <location>
        <begin position="60"/>
        <end position="272"/>
    </location>
</feature>